<name>A0A0V0RVB1_9BILA</name>
<protein>
    <submittedName>
        <fullName evidence="1">Uncharacterized protein</fullName>
    </submittedName>
</protein>
<dbReference type="EMBL" id="JYDL01000073">
    <property type="protein sequence ID" value="KRX18424.1"/>
    <property type="molecule type" value="Genomic_DNA"/>
</dbReference>
<dbReference type="OrthoDB" id="5936760at2759"/>
<sequence>MGPAKTNKGNYQSPDLRLGKKISLPVVPHTHIPEVLDIVHNHATEDQGEDVTKILLAAAEVGCQTLVPCLRNVRQSEAASEQGSSYHADA</sequence>
<evidence type="ECO:0000313" key="1">
    <source>
        <dbReference type="EMBL" id="KRX18424.1"/>
    </source>
</evidence>
<dbReference type="AlphaFoldDB" id="A0A0V0RVB1"/>
<evidence type="ECO:0000313" key="2">
    <source>
        <dbReference type="Proteomes" id="UP000054630"/>
    </source>
</evidence>
<organism evidence="1 2">
    <name type="scientific">Trichinella nelsoni</name>
    <dbReference type="NCBI Taxonomy" id="6336"/>
    <lineage>
        <taxon>Eukaryota</taxon>
        <taxon>Metazoa</taxon>
        <taxon>Ecdysozoa</taxon>
        <taxon>Nematoda</taxon>
        <taxon>Enoplea</taxon>
        <taxon>Dorylaimia</taxon>
        <taxon>Trichinellida</taxon>
        <taxon>Trichinellidae</taxon>
        <taxon>Trichinella</taxon>
    </lineage>
</organism>
<comment type="caution">
    <text evidence="1">The sequence shown here is derived from an EMBL/GenBank/DDBJ whole genome shotgun (WGS) entry which is preliminary data.</text>
</comment>
<proteinExistence type="predicted"/>
<accession>A0A0V0RVB1</accession>
<dbReference type="Proteomes" id="UP000054630">
    <property type="component" value="Unassembled WGS sequence"/>
</dbReference>
<gene>
    <name evidence="1" type="ORF">T07_10962</name>
</gene>
<reference evidence="1 2" key="1">
    <citation type="submission" date="2015-01" db="EMBL/GenBank/DDBJ databases">
        <title>Evolution of Trichinella species and genotypes.</title>
        <authorList>
            <person name="Korhonen P.K."/>
            <person name="Edoardo P."/>
            <person name="Giuseppe L.R."/>
            <person name="Gasser R.B."/>
        </authorList>
    </citation>
    <scope>NUCLEOTIDE SEQUENCE [LARGE SCALE GENOMIC DNA]</scope>
    <source>
        <strain evidence="1">ISS37</strain>
    </source>
</reference>
<keyword evidence="2" id="KW-1185">Reference proteome</keyword>